<proteinExistence type="predicted"/>
<sequence>MQRFRPATEADVDVILKMMRGYCEEDGYAFSQAKAREAVFSLLRDKCLGCLWVAQIDTSVVGYLAVTLGFSFEYRGRDAFY</sequence>
<name>A0A3B0ZQN9_9ZZZZ</name>
<dbReference type="Gene3D" id="3.40.630.30">
    <property type="match status" value="1"/>
</dbReference>
<dbReference type="InterPro" id="IPR016181">
    <property type="entry name" value="Acyl_CoA_acyltransferase"/>
</dbReference>
<evidence type="ECO:0008006" key="2">
    <source>
        <dbReference type="Google" id="ProtNLM"/>
    </source>
</evidence>
<dbReference type="EMBL" id="UOFU01000041">
    <property type="protein sequence ID" value="VAW94001.1"/>
    <property type="molecule type" value="Genomic_DNA"/>
</dbReference>
<dbReference type="AlphaFoldDB" id="A0A3B0ZQN9"/>
<accession>A0A3B0ZQN9</accession>
<gene>
    <name evidence="1" type="ORF">MNBD_GAMMA20-1920</name>
</gene>
<organism evidence="1">
    <name type="scientific">hydrothermal vent metagenome</name>
    <dbReference type="NCBI Taxonomy" id="652676"/>
    <lineage>
        <taxon>unclassified sequences</taxon>
        <taxon>metagenomes</taxon>
        <taxon>ecological metagenomes</taxon>
    </lineage>
</organism>
<evidence type="ECO:0000313" key="1">
    <source>
        <dbReference type="EMBL" id="VAW94001.1"/>
    </source>
</evidence>
<reference evidence="1" key="1">
    <citation type="submission" date="2018-06" db="EMBL/GenBank/DDBJ databases">
        <authorList>
            <person name="Zhirakovskaya E."/>
        </authorList>
    </citation>
    <scope>NUCLEOTIDE SEQUENCE</scope>
</reference>
<protein>
    <recommendedName>
        <fullName evidence="2">N-acetyltransferase domain-containing protein</fullName>
    </recommendedName>
</protein>
<dbReference type="SUPFAM" id="SSF55729">
    <property type="entry name" value="Acyl-CoA N-acyltransferases (Nat)"/>
    <property type="match status" value="1"/>
</dbReference>